<dbReference type="GO" id="GO:0015658">
    <property type="term" value="F:branched-chain amino acid transmembrane transporter activity"/>
    <property type="evidence" value="ECO:0007669"/>
    <property type="project" value="InterPro"/>
</dbReference>
<feature type="transmembrane region" description="Helical" evidence="6">
    <location>
        <begin position="369"/>
        <end position="386"/>
    </location>
</feature>
<comment type="subcellular location">
    <subcellularLocation>
        <location evidence="1">Cell inner membrane</location>
        <topology evidence="1">Multi-pass membrane protein</topology>
    </subcellularLocation>
</comment>
<evidence type="ECO:0000256" key="1">
    <source>
        <dbReference type="ARBA" id="ARBA00004429"/>
    </source>
</evidence>
<feature type="transmembrane region" description="Helical" evidence="6">
    <location>
        <begin position="30"/>
        <end position="49"/>
    </location>
</feature>
<evidence type="ECO:0000256" key="2">
    <source>
        <dbReference type="ARBA" id="ARBA00022475"/>
    </source>
</evidence>
<dbReference type="Pfam" id="PF02653">
    <property type="entry name" value="BPD_transp_2"/>
    <property type="match status" value="1"/>
</dbReference>
<evidence type="ECO:0000256" key="6">
    <source>
        <dbReference type="SAM" id="Phobius"/>
    </source>
</evidence>
<feature type="transmembrane region" description="Helical" evidence="6">
    <location>
        <begin position="7"/>
        <end position="24"/>
    </location>
</feature>
<evidence type="ECO:0000313" key="7">
    <source>
        <dbReference type="EMBL" id="PCJ27555.1"/>
    </source>
</evidence>
<feature type="transmembrane region" description="Helical" evidence="6">
    <location>
        <begin position="215"/>
        <end position="234"/>
    </location>
</feature>
<feature type="transmembrane region" description="Helical" evidence="6">
    <location>
        <begin position="254"/>
        <end position="276"/>
    </location>
</feature>
<protein>
    <submittedName>
        <fullName evidence="7">Branched-chain amino acid ABC transporter permease</fullName>
    </submittedName>
</protein>
<keyword evidence="2" id="KW-1003">Cell membrane</keyword>
<dbReference type="InterPro" id="IPR001851">
    <property type="entry name" value="ABC_transp_permease"/>
</dbReference>
<dbReference type="AlphaFoldDB" id="A0A2A5B7V4"/>
<evidence type="ECO:0000256" key="4">
    <source>
        <dbReference type="ARBA" id="ARBA00022989"/>
    </source>
</evidence>
<evidence type="ECO:0000256" key="5">
    <source>
        <dbReference type="ARBA" id="ARBA00023136"/>
    </source>
</evidence>
<keyword evidence="5 6" id="KW-0472">Membrane</keyword>
<feature type="transmembrane region" description="Helical" evidence="6">
    <location>
        <begin position="288"/>
        <end position="307"/>
    </location>
</feature>
<dbReference type="EMBL" id="NVVJ01000006">
    <property type="protein sequence ID" value="PCJ27555.1"/>
    <property type="molecule type" value="Genomic_DNA"/>
</dbReference>
<name>A0A2A5B7V4_9GAMM</name>
<dbReference type="InterPro" id="IPR043428">
    <property type="entry name" value="LivM-like"/>
</dbReference>
<proteinExistence type="predicted"/>
<sequence>MGLIKKLSVWIGYLVALLVAPLFFDSILAISILNQMTIAIIFALSYNMLLGQGGMLSFGHAVYFGLGGFLAVHALILIEHETVFFSITFIPAIGGIIGLLAAVFIGSFSTRKAGTVFAMISLGIGELVASSSLIFSDFFGGEAGISGDRTFGPLFFGFDFAQNIEIYYLSAVWVFIATIFMYLFTQTPAGRMANAVRENPERAEFIGYSARKVRFISFCASGLFAGIAGGLFALNYEFITEENLNAITSGRVLLMAYIGGLGYFIGPIIGAVILTLMNSLLSNYSELWMLYLGIMFLLTVMFLPKGFAGFIMMHQTAWVKGSLKQLAVPYLITGIPALLFSTACVAIIEMSASEEEVFHYLGMELNPHSIFTWVIAIIIVVASFYATRRSLLQLANAWESANEIPDSKDSES</sequence>
<dbReference type="Proteomes" id="UP000218327">
    <property type="component" value="Unassembled WGS sequence"/>
</dbReference>
<feature type="transmembrane region" description="Helical" evidence="6">
    <location>
        <begin position="61"/>
        <end position="78"/>
    </location>
</feature>
<keyword evidence="3 6" id="KW-0812">Transmembrane</keyword>
<accession>A0A2A5B7V4</accession>
<reference evidence="8" key="1">
    <citation type="submission" date="2017-08" db="EMBL/GenBank/DDBJ databases">
        <title>A dynamic microbial community with high functional redundancy inhabits the cold, oxic subseafloor aquifer.</title>
        <authorList>
            <person name="Tully B.J."/>
            <person name="Wheat C.G."/>
            <person name="Glazer B.T."/>
            <person name="Huber J.A."/>
        </authorList>
    </citation>
    <scope>NUCLEOTIDE SEQUENCE [LARGE SCALE GENOMIC DNA]</scope>
</reference>
<dbReference type="PANTHER" id="PTHR30482:SF17">
    <property type="entry name" value="ABC TRANSPORTER ATP-BINDING PROTEIN"/>
    <property type="match status" value="1"/>
</dbReference>
<dbReference type="GO" id="GO:0005886">
    <property type="term" value="C:plasma membrane"/>
    <property type="evidence" value="ECO:0007669"/>
    <property type="project" value="UniProtKB-SubCell"/>
</dbReference>
<dbReference type="PANTHER" id="PTHR30482">
    <property type="entry name" value="HIGH-AFFINITY BRANCHED-CHAIN AMINO ACID TRANSPORT SYSTEM PERMEASE"/>
    <property type="match status" value="1"/>
</dbReference>
<gene>
    <name evidence="7" type="ORF">COA96_03380</name>
</gene>
<comment type="caution">
    <text evidence="7">The sequence shown here is derived from an EMBL/GenBank/DDBJ whole genome shotgun (WGS) entry which is preliminary data.</text>
</comment>
<feature type="transmembrane region" description="Helical" evidence="6">
    <location>
        <begin position="327"/>
        <end position="348"/>
    </location>
</feature>
<feature type="transmembrane region" description="Helical" evidence="6">
    <location>
        <begin position="166"/>
        <end position="184"/>
    </location>
</feature>
<evidence type="ECO:0000256" key="3">
    <source>
        <dbReference type="ARBA" id="ARBA00022692"/>
    </source>
</evidence>
<evidence type="ECO:0000313" key="8">
    <source>
        <dbReference type="Proteomes" id="UP000218327"/>
    </source>
</evidence>
<organism evidence="7 8">
    <name type="scientific">SAR86 cluster bacterium</name>
    <dbReference type="NCBI Taxonomy" id="2030880"/>
    <lineage>
        <taxon>Bacteria</taxon>
        <taxon>Pseudomonadati</taxon>
        <taxon>Pseudomonadota</taxon>
        <taxon>Gammaproteobacteria</taxon>
        <taxon>SAR86 cluster</taxon>
    </lineage>
</organism>
<dbReference type="CDD" id="cd06581">
    <property type="entry name" value="TM_PBP1_LivM_like"/>
    <property type="match status" value="1"/>
</dbReference>
<feature type="transmembrane region" description="Helical" evidence="6">
    <location>
        <begin position="84"/>
        <end position="104"/>
    </location>
</feature>
<keyword evidence="4 6" id="KW-1133">Transmembrane helix</keyword>
<feature type="transmembrane region" description="Helical" evidence="6">
    <location>
        <begin position="116"/>
        <end position="135"/>
    </location>
</feature>